<comment type="similarity">
    <text evidence="1 7">Belongs to the WD repeat ARPC1 family.</text>
</comment>
<evidence type="ECO:0000256" key="1">
    <source>
        <dbReference type="ARBA" id="ARBA00006260"/>
    </source>
</evidence>
<dbReference type="Pfam" id="PF12894">
    <property type="entry name" value="ANAPC4_WD40"/>
    <property type="match status" value="1"/>
</dbReference>
<name>A0A9P6CR37_9AGAR</name>
<dbReference type="GO" id="GO:0051015">
    <property type="term" value="F:actin filament binding"/>
    <property type="evidence" value="ECO:0007669"/>
    <property type="project" value="TreeGrafter"/>
</dbReference>
<evidence type="ECO:0000256" key="7">
    <source>
        <dbReference type="PIRNR" id="PIRNR038093"/>
    </source>
</evidence>
<evidence type="ECO:0000313" key="11">
    <source>
        <dbReference type="Proteomes" id="UP000807353"/>
    </source>
</evidence>
<dbReference type="EMBL" id="MU150230">
    <property type="protein sequence ID" value="KAF9469238.1"/>
    <property type="molecule type" value="Genomic_DNA"/>
</dbReference>
<dbReference type="InterPro" id="IPR024977">
    <property type="entry name" value="Apc4-like_WD40_dom"/>
</dbReference>
<comment type="subcellular location">
    <subcellularLocation>
        <location evidence="7">Cytoplasm</location>
        <location evidence="7">Cytoskeleton</location>
        <location evidence="7">Actin patch</location>
    </subcellularLocation>
</comment>
<feature type="repeat" description="WD" evidence="8">
    <location>
        <begin position="50"/>
        <end position="82"/>
    </location>
</feature>
<evidence type="ECO:0000256" key="5">
    <source>
        <dbReference type="ARBA" id="ARBA00023203"/>
    </source>
</evidence>
<dbReference type="Gene3D" id="2.130.10.10">
    <property type="entry name" value="YVTN repeat-like/Quinoprotein amine dehydrogenase"/>
    <property type="match status" value="1"/>
</dbReference>
<dbReference type="InterPro" id="IPR036322">
    <property type="entry name" value="WD40_repeat_dom_sf"/>
</dbReference>
<evidence type="ECO:0000256" key="4">
    <source>
        <dbReference type="ARBA" id="ARBA00022737"/>
    </source>
</evidence>
<dbReference type="Pfam" id="PF00400">
    <property type="entry name" value="WD40"/>
    <property type="match status" value="1"/>
</dbReference>
<dbReference type="Proteomes" id="UP000807353">
    <property type="component" value="Unassembled WGS sequence"/>
</dbReference>
<keyword evidence="3 8" id="KW-0853">WD repeat</keyword>
<dbReference type="PANTHER" id="PTHR10709:SF2">
    <property type="entry name" value="ACTIN-RELATED PROTEIN 2_3 COMPLEX SUBUNIT"/>
    <property type="match status" value="1"/>
</dbReference>
<dbReference type="PROSITE" id="PS50294">
    <property type="entry name" value="WD_REPEATS_REGION"/>
    <property type="match status" value="1"/>
</dbReference>
<evidence type="ECO:0000256" key="3">
    <source>
        <dbReference type="ARBA" id="ARBA00022574"/>
    </source>
</evidence>
<comment type="function">
    <text evidence="7">Functions as component of the Arp2/3 complex which is involved in regulation of actin polymerization and together with an activating nucleation-promoting factor (NPF) mediates the formation of branched actin networks.</text>
</comment>
<protein>
    <recommendedName>
        <fullName evidence="7">Actin-related protein 2/3 complex subunit</fullName>
    </recommendedName>
</protein>
<keyword evidence="6 7" id="KW-0206">Cytoskeleton</keyword>
<dbReference type="InterPro" id="IPR001680">
    <property type="entry name" value="WD40_rpt"/>
</dbReference>
<comment type="caution">
    <text evidence="10">The sequence shown here is derived from an EMBL/GenBank/DDBJ whole genome shotgun (WGS) entry which is preliminary data.</text>
</comment>
<keyword evidence="2 7" id="KW-0963">Cytoplasm</keyword>
<dbReference type="AlphaFoldDB" id="A0A9P6CR37"/>
<dbReference type="InterPro" id="IPR017383">
    <property type="entry name" value="ARPC1"/>
</dbReference>
<dbReference type="GO" id="GO:0005885">
    <property type="term" value="C:Arp2/3 protein complex"/>
    <property type="evidence" value="ECO:0007669"/>
    <property type="project" value="UniProtKB-UniRule"/>
</dbReference>
<keyword evidence="5 7" id="KW-0009">Actin-binding</keyword>
<dbReference type="PROSITE" id="PS50082">
    <property type="entry name" value="WD_REPEATS_2"/>
    <property type="match status" value="1"/>
</dbReference>
<sequence length="405" mass="43522">MAPEIYNLAQTPITSHAFSPDRNQLAVSLNTNDVQIYSRQGNEWAVAETLSEHDKLVTSIDWAPHSNRIVTASQDRNAYVWQEMPDPETGKLVWKPTLVLLRINRAATHVRWSPKEDKFAVASGARAIAICSFDSENNWWVSKLLKKPIRSTVLSIDWHPNNVLLAAGSADMKARVFSAYIKEVDERPAATVWGSKLPFNTICGEYASPAGGWVHTVGFSPSGDVLAFASHDSSISVVYPGGPVHNIRISSLPFLTLTWTSEDSIVAAGHDCQPVVFSGSEAGWQGIGSLDDTTAPKATDGVRSGYGGNTSVGRLKTGAFATFRDADSRGQSTISGSSSPSADTKLLTVHQNTITSVKPYEIQGDQVIRVSTTGVDGNLVIWDVATVTAGGASAMTARLGSTHLR</sequence>
<evidence type="ECO:0000259" key="9">
    <source>
        <dbReference type="Pfam" id="PF12894"/>
    </source>
</evidence>
<accession>A0A9P6CR37</accession>
<gene>
    <name evidence="10" type="ORF">BDZ94DRAFT_1207294</name>
</gene>
<dbReference type="PANTHER" id="PTHR10709">
    <property type="entry name" value="ACTIN-RELATED PROTEIN 2/3 COMPLEX SUBUNIT 1"/>
    <property type="match status" value="1"/>
</dbReference>
<dbReference type="PIRSF" id="PIRSF038093">
    <property type="entry name" value="ARP2/3_su1"/>
    <property type="match status" value="1"/>
</dbReference>
<evidence type="ECO:0000256" key="6">
    <source>
        <dbReference type="ARBA" id="ARBA00023212"/>
    </source>
</evidence>
<keyword evidence="4" id="KW-0677">Repeat</keyword>
<dbReference type="SMART" id="SM00320">
    <property type="entry name" value="WD40"/>
    <property type="match status" value="7"/>
</dbReference>
<proteinExistence type="inferred from homology"/>
<keyword evidence="11" id="KW-1185">Reference proteome</keyword>
<dbReference type="InterPro" id="IPR015943">
    <property type="entry name" value="WD40/YVTN_repeat-like_dom_sf"/>
</dbReference>
<reference evidence="10" key="1">
    <citation type="submission" date="2020-11" db="EMBL/GenBank/DDBJ databases">
        <authorList>
            <consortium name="DOE Joint Genome Institute"/>
            <person name="Ahrendt S."/>
            <person name="Riley R."/>
            <person name="Andreopoulos W."/>
            <person name="Labutti K."/>
            <person name="Pangilinan J."/>
            <person name="Ruiz-Duenas F.J."/>
            <person name="Barrasa J.M."/>
            <person name="Sanchez-Garcia M."/>
            <person name="Camarero S."/>
            <person name="Miyauchi S."/>
            <person name="Serrano A."/>
            <person name="Linde D."/>
            <person name="Babiker R."/>
            <person name="Drula E."/>
            <person name="Ayuso-Fernandez I."/>
            <person name="Pacheco R."/>
            <person name="Padilla G."/>
            <person name="Ferreira P."/>
            <person name="Barriuso J."/>
            <person name="Kellner H."/>
            <person name="Castanera R."/>
            <person name="Alfaro M."/>
            <person name="Ramirez L."/>
            <person name="Pisabarro A.G."/>
            <person name="Kuo A."/>
            <person name="Tritt A."/>
            <person name="Lipzen A."/>
            <person name="He G."/>
            <person name="Yan M."/>
            <person name="Ng V."/>
            <person name="Cullen D."/>
            <person name="Martin F."/>
            <person name="Rosso M.-N."/>
            <person name="Henrissat B."/>
            <person name="Hibbett D."/>
            <person name="Martinez A.T."/>
            <person name="Grigoriev I.V."/>
        </authorList>
    </citation>
    <scope>NUCLEOTIDE SEQUENCE</scope>
    <source>
        <strain evidence="10">CBS 247.69</strain>
    </source>
</reference>
<dbReference type="GO" id="GO:0030479">
    <property type="term" value="C:actin cortical patch"/>
    <property type="evidence" value="ECO:0007669"/>
    <property type="project" value="UniProtKB-SubCell"/>
</dbReference>
<organism evidence="10 11">
    <name type="scientific">Collybia nuda</name>
    <dbReference type="NCBI Taxonomy" id="64659"/>
    <lineage>
        <taxon>Eukaryota</taxon>
        <taxon>Fungi</taxon>
        <taxon>Dikarya</taxon>
        <taxon>Basidiomycota</taxon>
        <taxon>Agaricomycotina</taxon>
        <taxon>Agaricomycetes</taxon>
        <taxon>Agaricomycetidae</taxon>
        <taxon>Agaricales</taxon>
        <taxon>Tricholomatineae</taxon>
        <taxon>Clitocybaceae</taxon>
        <taxon>Collybia</taxon>
    </lineage>
</organism>
<dbReference type="SUPFAM" id="SSF50978">
    <property type="entry name" value="WD40 repeat-like"/>
    <property type="match status" value="1"/>
</dbReference>
<dbReference type="GO" id="GO:0034314">
    <property type="term" value="P:Arp2/3 complex-mediated actin nucleation"/>
    <property type="evidence" value="ECO:0007669"/>
    <property type="project" value="UniProtKB-UniRule"/>
</dbReference>
<evidence type="ECO:0000256" key="2">
    <source>
        <dbReference type="ARBA" id="ARBA00022490"/>
    </source>
</evidence>
<dbReference type="OrthoDB" id="406844at2759"/>
<feature type="domain" description="Anaphase-promoting complex subunit 4-like WD40" evidence="9">
    <location>
        <begin position="111"/>
        <end position="184"/>
    </location>
</feature>
<evidence type="ECO:0000256" key="8">
    <source>
        <dbReference type="PROSITE-ProRule" id="PRU00221"/>
    </source>
</evidence>
<evidence type="ECO:0000313" key="10">
    <source>
        <dbReference type="EMBL" id="KAF9469238.1"/>
    </source>
</evidence>